<dbReference type="Gene3D" id="3.40.605.10">
    <property type="entry name" value="Aldehyde Dehydrogenase, Chain A, domain 1"/>
    <property type="match status" value="1"/>
</dbReference>
<dbReference type="Gene3D" id="3.40.309.10">
    <property type="entry name" value="Aldehyde Dehydrogenase, Chain A, domain 2"/>
    <property type="match status" value="1"/>
</dbReference>
<feature type="domain" description="Aldehyde dehydrogenase" evidence="10">
    <location>
        <begin position="23"/>
        <end position="471"/>
    </location>
</feature>
<dbReference type="FunFam" id="3.40.309.10:FF:000012">
    <property type="entry name" value="Betaine aldehyde dehydrogenase"/>
    <property type="match status" value="1"/>
</dbReference>
<evidence type="ECO:0000256" key="8">
    <source>
        <dbReference type="ARBA" id="ARBA00066857"/>
    </source>
</evidence>
<dbReference type="InterPro" id="IPR016160">
    <property type="entry name" value="Ald_DH_CS_CYS"/>
</dbReference>
<dbReference type="GO" id="GO:0004029">
    <property type="term" value="F:aldehyde dehydrogenase (NAD+) activity"/>
    <property type="evidence" value="ECO:0007669"/>
    <property type="project" value="UniProtKB-EC"/>
</dbReference>
<comment type="function">
    <text evidence="7">Involved in the toluene-4-sulfonate degradation pathway. Does not discriminate between the sulfonate and the carboxyl substituents and can also be involved in the p-toluenecarboxylate degradation pathway.</text>
</comment>
<dbReference type="Pfam" id="PF00171">
    <property type="entry name" value="Aldedh"/>
    <property type="match status" value="1"/>
</dbReference>
<evidence type="ECO:0000256" key="4">
    <source>
        <dbReference type="ARBA" id="ARBA00024226"/>
    </source>
</evidence>
<dbReference type="EC" id="1.2.1.3" evidence="4"/>
<dbReference type="RefSeq" id="WP_066084433.1">
    <property type="nucleotide sequence ID" value="NZ_CP017476.1"/>
</dbReference>
<comment type="catalytic activity">
    <reaction evidence="6">
        <text>4-(hydroxymethyl)benzenesulfonate + NAD(+) = 4-formylbenzenesulfonate + NADH + H(+)</text>
        <dbReference type="Rhea" id="RHEA:24412"/>
        <dbReference type="ChEBI" id="CHEBI:11944"/>
        <dbReference type="ChEBI" id="CHEBI:11987"/>
        <dbReference type="ChEBI" id="CHEBI:15378"/>
        <dbReference type="ChEBI" id="CHEBI:57540"/>
        <dbReference type="ChEBI" id="CHEBI:57945"/>
        <dbReference type="EC" id="1.1.1.257"/>
    </reaction>
</comment>
<dbReference type="InterPro" id="IPR016161">
    <property type="entry name" value="Ald_DH/histidinol_DH"/>
</dbReference>
<evidence type="ECO:0000256" key="7">
    <source>
        <dbReference type="ARBA" id="ARBA00056807"/>
    </source>
</evidence>
<evidence type="ECO:0000313" key="11">
    <source>
        <dbReference type="EMBL" id="AOW13879.1"/>
    </source>
</evidence>
<dbReference type="PANTHER" id="PTHR42804:SF1">
    <property type="entry name" value="ALDEHYDE DEHYDROGENASE-RELATED"/>
    <property type="match status" value="1"/>
</dbReference>
<protein>
    <recommendedName>
        <fullName evidence="9">Toluenesulfonate aldehyde dehydrogenase TsaD</fullName>
        <ecNumber evidence="8">1.1.1.257</ecNumber>
        <ecNumber evidence="4">1.2.1.3</ecNumber>
    </recommendedName>
</protein>
<dbReference type="GO" id="GO:0018462">
    <property type="term" value="F:4-(hydroxymethyl)benzenesulfonate dehydrogenase activity"/>
    <property type="evidence" value="ECO:0007669"/>
    <property type="project" value="UniProtKB-EC"/>
</dbReference>
<keyword evidence="3" id="KW-0560">Oxidoreductase</keyword>
<evidence type="ECO:0000256" key="3">
    <source>
        <dbReference type="ARBA" id="ARBA00023002"/>
    </source>
</evidence>
<evidence type="ECO:0000256" key="2">
    <source>
        <dbReference type="ARBA" id="ARBA00011738"/>
    </source>
</evidence>
<dbReference type="EMBL" id="CP017476">
    <property type="protein sequence ID" value="AOW13879.1"/>
    <property type="molecule type" value="Genomic_DNA"/>
</dbReference>
<dbReference type="OrthoDB" id="6187633at2"/>
<proteinExistence type="inferred from homology"/>
<evidence type="ECO:0000256" key="5">
    <source>
        <dbReference type="ARBA" id="ARBA00049194"/>
    </source>
</evidence>
<dbReference type="PROSITE" id="PS00070">
    <property type="entry name" value="ALDEHYDE_DEHYDR_CYS"/>
    <property type="match status" value="1"/>
</dbReference>
<evidence type="ECO:0000259" key="10">
    <source>
        <dbReference type="Pfam" id="PF00171"/>
    </source>
</evidence>
<comment type="catalytic activity">
    <reaction evidence="5">
        <text>an aldehyde + NAD(+) + H2O = a carboxylate + NADH + 2 H(+)</text>
        <dbReference type="Rhea" id="RHEA:16185"/>
        <dbReference type="ChEBI" id="CHEBI:15377"/>
        <dbReference type="ChEBI" id="CHEBI:15378"/>
        <dbReference type="ChEBI" id="CHEBI:17478"/>
        <dbReference type="ChEBI" id="CHEBI:29067"/>
        <dbReference type="ChEBI" id="CHEBI:57540"/>
        <dbReference type="ChEBI" id="CHEBI:57945"/>
        <dbReference type="EC" id="1.2.1.3"/>
    </reaction>
</comment>
<evidence type="ECO:0000313" key="12">
    <source>
        <dbReference type="EMBL" id="OAD44161.1"/>
    </source>
</evidence>
<evidence type="ECO:0000313" key="14">
    <source>
        <dbReference type="Proteomes" id="UP000185680"/>
    </source>
</evidence>
<dbReference type="Proteomes" id="UP000185657">
    <property type="component" value="Unassembled WGS sequence"/>
</dbReference>
<dbReference type="EC" id="1.1.1.257" evidence="8"/>
<reference evidence="12 13" key="1">
    <citation type="submission" date="2016-02" db="EMBL/GenBank/DDBJ databases">
        <title>Draft genome sequence of Hydrogenophaga sp. LPB0072.</title>
        <authorList>
            <person name="Shin S.-K."/>
            <person name="Yi H."/>
        </authorList>
    </citation>
    <scope>NUCLEOTIDE SEQUENCE [LARGE SCALE GENOMIC DNA]</scope>
    <source>
        <strain evidence="12 13">LPB0072</strain>
    </source>
</reference>
<dbReference type="InterPro" id="IPR015590">
    <property type="entry name" value="Aldehyde_DH_dom"/>
</dbReference>
<organism evidence="11 14">
    <name type="scientific">Hydrogenophaga crassostreae</name>
    <dbReference type="NCBI Taxonomy" id="1763535"/>
    <lineage>
        <taxon>Bacteria</taxon>
        <taxon>Pseudomonadati</taxon>
        <taxon>Pseudomonadota</taxon>
        <taxon>Betaproteobacteria</taxon>
        <taxon>Burkholderiales</taxon>
        <taxon>Comamonadaceae</taxon>
        <taxon>Hydrogenophaga</taxon>
    </lineage>
</organism>
<dbReference type="AlphaFoldDB" id="A0A163CQ91"/>
<dbReference type="FunFam" id="3.40.605.10:FF:000007">
    <property type="entry name" value="NAD/NADP-dependent betaine aldehyde dehydrogenase"/>
    <property type="match status" value="1"/>
</dbReference>
<evidence type="ECO:0000256" key="9">
    <source>
        <dbReference type="ARBA" id="ARBA00079883"/>
    </source>
</evidence>
<keyword evidence="13" id="KW-1185">Reference proteome</keyword>
<dbReference type="InterPro" id="IPR016163">
    <property type="entry name" value="Ald_DH_C"/>
</dbReference>
<comment type="subunit">
    <text evidence="2">Homodimer.</text>
</comment>
<evidence type="ECO:0000256" key="1">
    <source>
        <dbReference type="ARBA" id="ARBA00009986"/>
    </source>
</evidence>
<gene>
    <name evidence="11" type="ORF">LPB072_14540</name>
    <name evidence="12" type="ORF">LPB72_01275</name>
</gene>
<dbReference type="SUPFAM" id="SSF53720">
    <property type="entry name" value="ALDH-like"/>
    <property type="match status" value="1"/>
</dbReference>
<dbReference type="EMBL" id="LVWD01000001">
    <property type="protein sequence ID" value="OAD44161.1"/>
    <property type="molecule type" value="Genomic_DNA"/>
</dbReference>
<dbReference type="KEGG" id="hyl:LPB072_14540"/>
<comment type="similarity">
    <text evidence="1">Belongs to the aldehyde dehydrogenase family.</text>
</comment>
<dbReference type="Proteomes" id="UP000185680">
    <property type="component" value="Chromosome"/>
</dbReference>
<evidence type="ECO:0000256" key="6">
    <source>
        <dbReference type="ARBA" id="ARBA00051407"/>
    </source>
</evidence>
<name>A0A163CQ91_9BURK</name>
<dbReference type="STRING" id="1763535.LPB072_14540"/>
<dbReference type="PANTHER" id="PTHR42804">
    <property type="entry name" value="ALDEHYDE DEHYDROGENASE"/>
    <property type="match status" value="1"/>
</dbReference>
<dbReference type="InterPro" id="IPR016162">
    <property type="entry name" value="Ald_DH_N"/>
</dbReference>
<accession>A0A163CQ91</accession>
<dbReference type="CDD" id="cd07138">
    <property type="entry name" value="ALDH_CddD_SSP0762"/>
    <property type="match status" value="1"/>
</dbReference>
<sequence length="478" mass="51169">MLISCNFYIDGQWIDPVEPGPVHAIVNPADEKIIGTVLMGGKNDAHAAVDAARRAFDGYSQTSLAERRALLARLQAVFERRYTEMAQAISTEMGAPCDLAYDSQAECGPGHIKAALAAAESFAFESRSGPNGDLVCEPIGVCALITPWNWPINQIMSKLAPALLTGCTVVLKPSEFAPLSARLVAEFVHEAGYPSGVFNMLYGDGPVVGNELAEHPLVDMVSFTGSTAAGISVAKAAAGTVKRVVQELGGKSANIVFADTDLASTIRRGVRQAFNNTGQSCNAPTRMLVERPVYEQAIALAAEYGAQVQVAHPSQRGDVIGPLAMKRQFDTVQRYIGLGIQSGARLLIGGEGKPEGFSAGYFVRPTIFADVTNDMVIAREEIFGPVLCMMVFDTEEVAIRIANDSPFGLAAYVNTSDPVRAQRVARRLRAGTVSVNGVGQDYASPFGGFKQSGNGREWGRFGLHDYIEFKCINSDHSQ</sequence>
<reference evidence="11 14" key="2">
    <citation type="submission" date="2016-10" db="EMBL/GenBank/DDBJ databases">
        <title>Hydorgenophaga sp. LPB0072 isolated from gastropod.</title>
        <authorList>
            <person name="Kim E."/>
            <person name="Yi H."/>
        </authorList>
    </citation>
    <scope>NUCLEOTIDE SEQUENCE [LARGE SCALE GENOMIC DNA]</scope>
    <source>
        <strain evidence="11 14">LPB0072</strain>
    </source>
</reference>
<evidence type="ECO:0000313" key="13">
    <source>
        <dbReference type="Proteomes" id="UP000185657"/>
    </source>
</evidence>